<dbReference type="InterPro" id="IPR006665">
    <property type="entry name" value="OmpA-like"/>
</dbReference>
<dbReference type="RefSeq" id="WP_129121207.1">
    <property type="nucleotide sequence ID" value="NZ_PEIB01000003.1"/>
</dbReference>
<dbReference type="InterPro" id="IPR006690">
    <property type="entry name" value="OMPA-like_CS"/>
</dbReference>
<dbReference type="InterPro" id="IPR036737">
    <property type="entry name" value="OmpA-like_sf"/>
</dbReference>
<dbReference type="PANTHER" id="PTHR30329">
    <property type="entry name" value="STATOR ELEMENT OF FLAGELLAR MOTOR COMPLEX"/>
    <property type="match status" value="1"/>
</dbReference>
<dbReference type="PANTHER" id="PTHR30329:SF21">
    <property type="entry name" value="LIPOPROTEIN YIAD-RELATED"/>
    <property type="match status" value="1"/>
</dbReference>
<evidence type="ECO:0000256" key="9">
    <source>
        <dbReference type="ARBA" id="ARBA00023237"/>
    </source>
</evidence>
<keyword evidence="6" id="KW-0406">Ion transport</keyword>
<evidence type="ECO:0000256" key="2">
    <source>
        <dbReference type="ARBA" id="ARBA00005710"/>
    </source>
</evidence>
<dbReference type="GO" id="GO:0015288">
    <property type="term" value="F:porin activity"/>
    <property type="evidence" value="ECO:0007669"/>
    <property type="project" value="UniProtKB-KW"/>
</dbReference>
<dbReference type="PRINTS" id="PR01021">
    <property type="entry name" value="OMPADOMAIN"/>
</dbReference>
<dbReference type="InterPro" id="IPR006664">
    <property type="entry name" value="OMP_bac"/>
</dbReference>
<feature type="domain" description="OmpA-like" evidence="13">
    <location>
        <begin position="217"/>
        <end position="334"/>
    </location>
</feature>
<feature type="signal peptide" evidence="12">
    <location>
        <begin position="1"/>
        <end position="21"/>
    </location>
</feature>
<dbReference type="PROSITE" id="PS01068">
    <property type="entry name" value="OMPA_1"/>
    <property type="match status" value="1"/>
</dbReference>
<keyword evidence="4" id="KW-1134">Transmembrane beta strand</keyword>
<keyword evidence="15" id="KW-1185">Reference proteome</keyword>
<dbReference type="EMBL" id="PEIB01000003">
    <property type="protein sequence ID" value="RXJ74245.1"/>
    <property type="molecule type" value="Genomic_DNA"/>
</dbReference>
<dbReference type="OrthoDB" id="9782229at2"/>
<dbReference type="CDD" id="cd07185">
    <property type="entry name" value="OmpA_C-like"/>
    <property type="match status" value="1"/>
</dbReference>
<dbReference type="InterPro" id="IPR050330">
    <property type="entry name" value="Bact_OuterMem_StrucFunc"/>
</dbReference>
<dbReference type="InterPro" id="IPR011250">
    <property type="entry name" value="OMP/PagP_B-barrel"/>
</dbReference>
<dbReference type="InterPro" id="IPR000498">
    <property type="entry name" value="OmpA-like_TM_dom"/>
</dbReference>
<keyword evidence="12" id="KW-0732">Signal</keyword>
<accession>A0A4Q0YU07</accession>
<evidence type="ECO:0000313" key="14">
    <source>
        <dbReference type="EMBL" id="RXJ74245.1"/>
    </source>
</evidence>
<dbReference type="Gene3D" id="2.40.160.20">
    <property type="match status" value="1"/>
</dbReference>
<comment type="similarity">
    <text evidence="2">Belongs to the outer membrane OOP (TC 1.B.6) superfamily. OmpA family.</text>
</comment>
<dbReference type="GO" id="GO:0006811">
    <property type="term" value="P:monoatomic ion transport"/>
    <property type="evidence" value="ECO:0007669"/>
    <property type="project" value="UniProtKB-KW"/>
</dbReference>
<keyword evidence="9" id="KW-0998">Cell outer membrane</keyword>
<comment type="caution">
    <text evidence="14">The sequence shown here is derived from an EMBL/GenBank/DDBJ whole genome shotgun (WGS) entry which is preliminary data.</text>
</comment>
<gene>
    <name evidence="14" type="ORF">CS022_04060</name>
</gene>
<dbReference type="SUPFAM" id="SSF103088">
    <property type="entry name" value="OmpA-like"/>
    <property type="match status" value="1"/>
</dbReference>
<dbReference type="Pfam" id="PF01389">
    <property type="entry name" value="OmpA_membrane"/>
    <property type="match status" value="1"/>
</dbReference>
<dbReference type="AlphaFoldDB" id="A0A4Q0YU07"/>
<dbReference type="Gene3D" id="3.30.1330.60">
    <property type="entry name" value="OmpA-like domain"/>
    <property type="match status" value="1"/>
</dbReference>
<keyword evidence="3" id="KW-0813">Transport</keyword>
<keyword evidence="8 10" id="KW-0472">Membrane</keyword>
<dbReference type="Pfam" id="PF00691">
    <property type="entry name" value="OmpA"/>
    <property type="match status" value="1"/>
</dbReference>
<evidence type="ECO:0000256" key="8">
    <source>
        <dbReference type="ARBA" id="ARBA00023136"/>
    </source>
</evidence>
<protein>
    <recommendedName>
        <fullName evidence="13">OmpA-like domain-containing protein</fullName>
    </recommendedName>
</protein>
<reference evidence="14 15" key="1">
    <citation type="submission" date="2017-10" db="EMBL/GenBank/DDBJ databases">
        <title>Nyctiphanis sp. nov., isolated from the stomach of the euphausiid Nyctiphanes simplex (Hansen, 1911) in the Gulf of California.</title>
        <authorList>
            <person name="Gomez-Gil B."/>
            <person name="Aguilar-Mendez M."/>
            <person name="Lopez-Cortes A."/>
            <person name="Gomez-Gutierrez J."/>
            <person name="Roque A."/>
            <person name="Lang E."/>
            <person name="Gonzalez-Castillo A."/>
        </authorList>
    </citation>
    <scope>NUCLEOTIDE SEQUENCE [LARGE SCALE GENOMIC DNA]</scope>
    <source>
        <strain evidence="14 15">CAIM 600</strain>
    </source>
</reference>
<evidence type="ECO:0000259" key="13">
    <source>
        <dbReference type="PROSITE" id="PS51123"/>
    </source>
</evidence>
<organism evidence="14 15">
    <name type="scientific">Veronia nyctiphanis</name>
    <dbReference type="NCBI Taxonomy" id="1278244"/>
    <lineage>
        <taxon>Bacteria</taxon>
        <taxon>Pseudomonadati</taxon>
        <taxon>Pseudomonadota</taxon>
        <taxon>Gammaproteobacteria</taxon>
        <taxon>Vibrionales</taxon>
        <taxon>Vibrionaceae</taxon>
        <taxon>Veronia</taxon>
    </lineage>
</organism>
<feature type="chain" id="PRO_5020850269" description="OmpA-like domain-containing protein" evidence="12">
    <location>
        <begin position="22"/>
        <end position="340"/>
    </location>
</feature>
<evidence type="ECO:0000256" key="4">
    <source>
        <dbReference type="ARBA" id="ARBA00022452"/>
    </source>
</evidence>
<dbReference type="GO" id="GO:0046930">
    <property type="term" value="C:pore complex"/>
    <property type="evidence" value="ECO:0007669"/>
    <property type="project" value="UniProtKB-KW"/>
</dbReference>
<evidence type="ECO:0000256" key="11">
    <source>
        <dbReference type="SAM" id="MobiDB-lite"/>
    </source>
</evidence>
<evidence type="ECO:0000256" key="7">
    <source>
        <dbReference type="ARBA" id="ARBA00023114"/>
    </source>
</evidence>
<keyword evidence="5" id="KW-0812">Transmembrane</keyword>
<dbReference type="SUPFAM" id="SSF56925">
    <property type="entry name" value="OMPA-like"/>
    <property type="match status" value="1"/>
</dbReference>
<name>A0A4Q0YU07_9GAMM</name>
<dbReference type="GO" id="GO:0009279">
    <property type="term" value="C:cell outer membrane"/>
    <property type="evidence" value="ECO:0007669"/>
    <property type="project" value="UniProtKB-SubCell"/>
</dbReference>
<keyword evidence="7" id="KW-0626">Porin</keyword>
<proteinExistence type="inferred from homology"/>
<evidence type="ECO:0000256" key="3">
    <source>
        <dbReference type="ARBA" id="ARBA00022448"/>
    </source>
</evidence>
<evidence type="ECO:0000256" key="12">
    <source>
        <dbReference type="SAM" id="SignalP"/>
    </source>
</evidence>
<dbReference type="Proteomes" id="UP000290287">
    <property type="component" value="Unassembled WGS sequence"/>
</dbReference>
<evidence type="ECO:0000256" key="1">
    <source>
        <dbReference type="ARBA" id="ARBA00004571"/>
    </source>
</evidence>
<evidence type="ECO:0000256" key="10">
    <source>
        <dbReference type="PROSITE-ProRule" id="PRU00473"/>
    </source>
</evidence>
<sequence>MNKSVISLSLALAMTPLSTIADSEGFYLGPRVGMSMLDDACISGLPCKDKKVGAGLLLGYGFDDRLSVEGSYDILGSFKTGFNTTAGAVKSDGKLSAITLAPKLDFPINDVSDVYAKVGVSRWDWNGGSGADQEGTSLLAALGYDRQLTDLINLRLEYQLMRDLTDDYFRGVDNHFVNLGMTVHFGRTTEEPPAPQPVVVAPIKKPEPPKKPEIKKKRVVLSSASGVEMFKTSSSSLSKNALDELLPLLRRLQTFAESTITITGYTDSTGKASFNQKLSEKRATTVAEYFTSNGIDPNRITVVGKGEADPVASNDTAQGRAKNRRVEITSPEFSYEEDVK</sequence>
<evidence type="ECO:0000256" key="5">
    <source>
        <dbReference type="ARBA" id="ARBA00022692"/>
    </source>
</evidence>
<evidence type="ECO:0000256" key="6">
    <source>
        <dbReference type="ARBA" id="ARBA00023065"/>
    </source>
</evidence>
<dbReference type="PROSITE" id="PS51123">
    <property type="entry name" value="OMPA_2"/>
    <property type="match status" value="1"/>
</dbReference>
<evidence type="ECO:0000313" key="15">
    <source>
        <dbReference type="Proteomes" id="UP000290287"/>
    </source>
</evidence>
<comment type="subcellular location">
    <subcellularLocation>
        <location evidence="1">Cell outer membrane</location>
        <topology evidence="1">Multi-pass membrane protein</topology>
    </subcellularLocation>
</comment>
<feature type="region of interest" description="Disordered" evidence="11">
    <location>
        <begin position="307"/>
        <end position="340"/>
    </location>
</feature>